<protein>
    <submittedName>
        <fullName evidence="3">B2bc3daa-13f2-4416-83ac-da260a31d989</fullName>
    </submittedName>
</protein>
<evidence type="ECO:0000256" key="1">
    <source>
        <dbReference type="SAM" id="Coils"/>
    </source>
</evidence>
<dbReference type="PANTHER" id="PTHR23159:SF31">
    <property type="entry name" value="CENTROSOME-ASSOCIATED PROTEIN CEP250 ISOFORM X1"/>
    <property type="match status" value="1"/>
</dbReference>
<feature type="compositionally biased region" description="Polar residues" evidence="2">
    <location>
        <begin position="98"/>
        <end position="112"/>
    </location>
</feature>
<feature type="region of interest" description="Disordered" evidence="2">
    <location>
        <begin position="738"/>
        <end position="759"/>
    </location>
</feature>
<name>A0A446BDM5_9PEZI</name>
<feature type="region of interest" description="Disordered" evidence="2">
    <location>
        <begin position="16"/>
        <end position="61"/>
    </location>
</feature>
<keyword evidence="1" id="KW-0175">Coiled coil</keyword>
<feature type="compositionally biased region" description="Polar residues" evidence="2">
    <location>
        <begin position="2407"/>
        <end position="2418"/>
    </location>
</feature>
<feature type="compositionally biased region" description="Gly residues" evidence="2">
    <location>
        <begin position="2484"/>
        <end position="2495"/>
    </location>
</feature>
<feature type="compositionally biased region" description="Acidic residues" evidence="2">
    <location>
        <begin position="2578"/>
        <end position="2587"/>
    </location>
</feature>
<feature type="region of interest" description="Disordered" evidence="2">
    <location>
        <begin position="1358"/>
        <end position="1378"/>
    </location>
</feature>
<evidence type="ECO:0000313" key="3">
    <source>
        <dbReference type="EMBL" id="SPQ20604.1"/>
    </source>
</evidence>
<feature type="compositionally biased region" description="Low complexity" evidence="2">
    <location>
        <begin position="2370"/>
        <end position="2390"/>
    </location>
</feature>
<accession>A0A446BDM5</accession>
<feature type="region of interest" description="Disordered" evidence="2">
    <location>
        <begin position="417"/>
        <end position="481"/>
    </location>
</feature>
<feature type="region of interest" description="Disordered" evidence="2">
    <location>
        <begin position="2354"/>
        <end position="2394"/>
    </location>
</feature>
<evidence type="ECO:0000256" key="2">
    <source>
        <dbReference type="SAM" id="MobiDB-lite"/>
    </source>
</evidence>
<feature type="compositionally biased region" description="Acidic residues" evidence="2">
    <location>
        <begin position="2648"/>
        <end position="2676"/>
    </location>
</feature>
<evidence type="ECO:0000313" key="4">
    <source>
        <dbReference type="Proteomes" id="UP000289323"/>
    </source>
</evidence>
<feature type="region of interest" description="Disordered" evidence="2">
    <location>
        <begin position="91"/>
        <end position="180"/>
    </location>
</feature>
<feature type="compositionally biased region" description="Acidic residues" evidence="2">
    <location>
        <begin position="2609"/>
        <end position="2627"/>
    </location>
</feature>
<organism evidence="3 4">
    <name type="scientific">Thermothielavioides terrestris</name>
    <dbReference type="NCBI Taxonomy" id="2587410"/>
    <lineage>
        <taxon>Eukaryota</taxon>
        <taxon>Fungi</taxon>
        <taxon>Dikarya</taxon>
        <taxon>Ascomycota</taxon>
        <taxon>Pezizomycotina</taxon>
        <taxon>Sordariomycetes</taxon>
        <taxon>Sordariomycetidae</taxon>
        <taxon>Sordariales</taxon>
        <taxon>Chaetomiaceae</taxon>
        <taxon>Thermothielavioides</taxon>
    </lineage>
</organism>
<feature type="region of interest" description="Disordered" evidence="2">
    <location>
        <begin position="2407"/>
        <end position="2705"/>
    </location>
</feature>
<dbReference type="Proteomes" id="UP000289323">
    <property type="component" value="Unassembled WGS sequence"/>
</dbReference>
<feature type="compositionally biased region" description="Polar residues" evidence="2">
    <location>
        <begin position="192"/>
        <end position="202"/>
    </location>
</feature>
<feature type="compositionally biased region" description="Low complexity" evidence="2">
    <location>
        <begin position="2419"/>
        <end position="2437"/>
    </location>
</feature>
<feature type="compositionally biased region" description="Basic and acidic residues" evidence="2">
    <location>
        <begin position="2496"/>
        <end position="2526"/>
    </location>
</feature>
<dbReference type="PANTHER" id="PTHR23159">
    <property type="entry name" value="CENTROSOMAL PROTEIN 2"/>
    <property type="match status" value="1"/>
</dbReference>
<gene>
    <name evidence="3" type="ORF">TT172_LOCUS3023</name>
</gene>
<feature type="compositionally biased region" description="Basic and acidic residues" evidence="2">
    <location>
        <begin position="2683"/>
        <end position="2697"/>
    </location>
</feature>
<feature type="region of interest" description="Disordered" evidence="2">
    <location>
        <begin position="286"/>
        <end position="355"/>
    </location>
</feature>
<feature type="compositionally biased region" description="Basic and acidic residues" evidence="2">
    <location>
        <begin position="432"/>
        <end position="450"/>
    </location>
</feature>
<reference evidence="3 4" key="1">
    <citation type="submission" date="2018-04" db="EMBL/GenBank/DDBJ databases">
        <authorList>
            <person name="Huttner S."/>
            <person name="Dainat J."/>
        </authorList>
    </citation>
    <scope>NUCLEOTIDE SEQUENCE [LARGE SCALE GENOMIC DNA]</scope>
</reference>
<feature type="compositionally biased region" description="Pro residues" evidence="2">
    <location>
        <begin position="743"/>
        <end position="754"/>
    </location>
</feature>
<sequence length="2705" mass="295634">MPPIERDAPRELDRALKHRHSASVDHGRALVPMWDSSDPERAPPPLPLNPQSPVVSRAGTSTTIQSAHAAMAEKARESALVPQLAKRIDTLPERPALRNSTATHRRMQSVQPASVKDISLMIEAGGRDSPQSAPRSPEKPERPKTPQRRDTPAPAESREDKQERSTAGTPTPGPSLTPIIRPTSATMLALQNMSTQSSSSTPAAKEPETPLANITNGAKALVKVPESLESLSSQIMTLTDIATTLQKEMTLLSRRSRDNATDLLSLKEATNARDEDIRKSLRELINDSKSRHSAPRDPYGGPLLLESGRHHPSSPTQLSKTARPFSLPRIPSPNSFTGSLDRESSLSTPSLISDAPSPATVALLEKIIREMGTKEGQDALLQRLTELADKLCGMATAEKVEELARFVKSNQQQAVVPAAGAGRGGSGGGGGIRDRSWGFDDDNDRSRRGALDFPQAANSAPHTSRLLPGQDGSQSSAAAPRAADVLNDDVLKAIRTVKDSVAQGGGLTAEVKALVRELRGEVLGMGREIGRRLDEVADKSTGKPEAVTKAAMTEVIEQGLSEMSQQMNSILREHRRQSAATLASRESSVDYKEIYNSVRAALKDAQATKPRTPELRREDVIQAVKDAWEKYKPEIEIQQIGLERDEVLACLQEGLRAYAPRDDRPVGATRDEVFQAVVEGMKHYVPPKVEIPASLSRDEVLEAVRECLEEFEFPVAPSAMGAEITREDMLDAVKEGLQSFDFPTPPPPPPPPPGSDLTRDDVLDAVNEGLQAFDFSSIYSNALVPQSVSKGDVQDAVKSGLKSLDLSSDILDAVKDGLDAVDLPTNVAQAVRQALQTFDFSAACASVVIPRPDLSRVDVADAVKEGIECLDLTNSVTRAVKQALQGFDPTSAFASALVPRSDISRVDVADAVREGLQSFDVSKGVTEAVRKALEAFDLSSLSSALVARPDLSRVDVVEAVKEGFDTAHLSKDVADAVKRALETFDFSASLPAPVAHSDLSRNDVLEAVKEGLGSLDLSASVGDVVKKELQSFDISAAQSTALVARSGNDDEVLQRLHEIKDLLQAEIKAASQKAQDGIAASARDTEQILDATKDGFEKLRQDIEGYVDRAKGEVDPEQVMDQILRNLDSFRDELAQLVTRSSDSSRAMLKEEIESLRDAVNSSLIPALPQPGNNKEILEALHDGLHALRSEISTRPIAGLTEILDTLQEGLGDIRTSINNLRDKPADLTANDEILDALKEGLDSVRTDIDNLREETKNDRALATINDSANAVVPAEQALKHEDIKNLELLIAQLGIKVEALESAPKPAVTPLSKADLADMEETLRNVADSVAGIPNREPFESLEESLRKIQDTVAELSAREQAAPPPPSSTDPASREDVEAIETILRNTKARLDDLMDGEQAVRKEHIDTLETLILEARENLAGLSSHVDGISRKEHIDALETLILETREALGGLASQVEILSRKEDVAMVESLVTQVIAAFDEMKERHEKALEDPEKVTKTDVEAVEAICLDTKSLIEHIQKVDLASLPSKEDIEGLETRLGDVKERLDTYADASTKAFEERQAEIVGVGVSVTELKATLEEFRALMRSKLEDGARGIDSIHAILDALTDSVRKNENIGDDVKEVLDTIKLESEDTKTGMVGVKIELEEKLQVAADTLLAKLDERMAELMTKHEELKLLQDDQAAKGEARDLGLEAAVNGTKAVAEELKSLVDTLGAAVTDSMEKMEEASKTVFERVEDLVNKSDENHTDAKAEHQLTREQVQEAIGKVDGLQGQVSEYQPKILETVQELTVLLAQHYEHLKASTLAIQERVEHPLLPPPPEKYDDTAVIERLDKLVGHTEVADRAFGQLETLDKVHAQVKATAAELAAFLAAQTQRIADEHEDREKTLQETTIALERRREEKEQLEAHIASLREEEARLKEAITVTLPEEQSKINEQFLANLQAEEARIKEATATLLEEQAQLKETFLAVLKEEQARLLETNVTLKEEQDKMKETFLANLKEEQARLMETNVALKEEHDKLKETFLTNLKEEQARLMETNVALKEEHDKLKETFFANLRDEESRLKEMNDALRDEQQVLKDTFLANLREEESLLKEVNAGLREEQERLKETFLANLKEEEQRLRATNDALRQEQEQIKATLKEEQEQIKAALREEESLLKEVNAGLQEEQERLKETFLVNLKEEEQRLRATNDALRQEQEQIKATLKEEQEQIKAALKEEQEQVKAALKEEQERFKIELLANLIEEEARLKEANASLREEQEQMRISFLATLQEEESRLKDSLRSLRAEQDNLGRQKSRLVADLSSLDTALRLRREELHDMEARAESLERRILEGVIDHSRVLLMAKTNRAAAAANSGRDPMSRKRVSSSAHKSAAETAAATTAASDHAMSKPRSAINLAMSARSRANNTPNGGTHSSASPSSSSSSSRRILSLSQITNNIPSGGMKRSQSVRTAGGAAGARGLRKSSWAPPPAAASLKGYGDLGGSSSGSGLGDDKENLDVDLGLDLRERDEDAYHEREREVAGDDNAVPPPPAPVEIVVSDAAESAADSPAPPSDVDGAGASPAAGDEARPSDFDEALADEVNEGQGGEHGAEEDRFSEFGEREVEGEEEEARDDDDNGAGDGDDARSLRRASHGTTVITPAADDGEQREEEWSEHEGGEPEEGAGEMDDAASDWTENEVGRESDVGLAEREGSVPVAAAS</sequence>
<feature type="compositionally biased region" description="Gly residues" evidence="2">
    <location>
        <begin position="421"/>
        <end position="431"/>
    </location>
</feature>
<feature type="compositionally biased region" description="Polar residues" evidence="2">
    <location>
        <begin position="2438"/>
        <end position="2455"/>
    </location>
</feature>
<feature type="coiled-coil region" evidence="1">
    <location>
        <begin position="1873"/>
        <end position="2333"/>
    </location>
</feature>
<dbReference type="EMBL" id="OUUZ01000005">
    <property type="protein sequence ID" value="SPQ20604.1"/>
    <property type="molecule type" value="Genomic_DNA"/>
</dbReference>
<feature type="compositionally biased region" description="Basic and acidic residues" evidence="2">
    <location>
        <begin position="136"/>
        <end position="164"/>
    </location>
</feature>
<proteinExistence type="predicted"/>
<feature type="compositionally biased region" description="Low complexity" evidence="2">
    <location>
        <begin position="2542"/>
        <end position="2561"/>
    </location>
</feature>
<feature type="compositionally biased region" description="Basic and acidic residues" evidence="2">
    <location>
        <begin position="2594"/>
        <end position="2608"/>
    </location>
</feature>
<feature type="region of interest" description="Disordered" evidence="2">
    <location>
        <begin position="192"/>
        <end position="212"/>
    </location>
</feature>